<evidence type="ECO:0000256" key="7">
    <source>
        <dbReference type="ARBA" id="ARBA00023114"/>
    </source>
</evidence>
<comment type="similarity">
    <text evidence="2">Belongs to the eukaryotic mitochondrial porin (TC 1.B.8.1) family.</text>
</comment>
<evidence type="ECO:0000256" key="2">
    <source>
        <dbReference type="ARBA" id="ARBA00009624"/>
    </source>
</evidence>
<evidence type="ECO:0008006" key="12">
    <source>
        <dbReference type="Google" id="ProtNLM"/>
    </source>
</evidence>
<dbReference type="PANTHER" id="PTHR11743">
    <property type="entry name" value="VOLTAGE-DEPENDENT ANION-SELECTIVE CHANNEL"/>
    <property type="match status" value="1"/>
</dbReference>
<keyword evidence="5" id="KW-0812">Transmembrane</keyword>
<name>A0A5J9VDB2_9POAL</name>
<dbReference type="GO" id="GO:0015288">
    <property type="term" value="F:porin activity"/>
    <property type="evidence" value="ECO:0007669"/>
    <property type="project" value="UniProtKB-KW"/>
</dbReference>
<dbReference type="Proteomes" id="UP000324897">
    <property type="component" value="Unassembled WGS sequence"/>
</dbReference>
<evidence type="ECO:0000256" key="9">
    <source>
        <dbReference type="SAM" id="MobiDB-lite"/>
    </source>
</evidence>
<evidence type="ECO:0000256" key="4">
    <source>
        <dbReference type="ARBA" id="ARBA00022452"/>
    </source>
</evidence>
<dbReference type="GO" id="GO:0046930">
    <property type="term" value="C:pore complex"/>
    <property type="evidence" value="ECO:0007669"/>
    <property type="project" value="UniProtKB-KW"/>
</dbReference>
<dbReference type="FunFam" id="2.40.160.10:FF:000003">
    <property type="entry name" value="Outer mitochondrial membrane protein porin"/>
    <property type="match status" value="1"/>
</dbReference>
<dbReference type="GO" id="GO:0008308">
    <property type="term" value="F:voltage-gated monoatomic anion channel activity"/>
    <property type="evidence" value="ECO:0007669"/>
    <property type="project" value="InterPro"/>
</dbReference>
<dbReference type="Gene3D" id="2.40.160.10">
    <property type="entry name" value="Porin"/>
    <property type="match status" value="1"/>
</dbReference>
<accession>A0A5J9VDB2</accession>
<keyword evidence="7" id="KW-0626">Porin</keyword>
<dbReference type="PROSITE" id="PS00558">
    <property type="entry name" value="EUKARYOTIC_PORIN"/>
    <property type="match status" value="1"/>
</dbReference>
<evidence type="ECO:0000256" key="6">
    <source>
        <dbReference type="ARBA" id="ARBA00023065"/>
    </source>
</evidence>
<organism evidence="10 11">
    <name type="scientific">Eragrostis curvula</name>
    <name type="common">weeping love grass</name>
    <dbReference type="NCBI Taxonomy" id="38414"/>
    <lineage>
        <taxon>Eukaryota</taxon>
        <taxon>Viridiplantae</taxon>
        <taxon>Streptophyta</taxon>
        <taxon>Embryophyta</taxon>
        <taxon>Tracheophyta</taxon>
        <taxon>Spermatophyta</taxon>
        <taxon>Magnoliopsida</taxon>
        <taxon>Liliopsida</taxon>
        <taxon>Poales</taxon>
        <taxon>Poaceae</taxon>
        <taxon>PACMAD clade</taxon>
        <taxon>Chloridoideae</taxon>
        <taxon>Eragrostideae</taxon>
        <taxon>Eragrostidinae</taxon>
        <taxon>Eragrostis</taxon>
    </lineage>
</organism>
<dbReference type="Pfam" id="PF01459">
    <property type="entry name" value="Porin_3"/>
    <property type="match status" value="1"/>
</dbReference>
<dbReference type="InterPro" id="IPR027246">
    <property type="entry name" value="Porin_Euk/Tom40"/>
</dbReference>
<dbReference type="GO" id="GO:0005741">
    <property type="term" value="C:mitochondrial outer membrane"/>
    <property type="evidence" value="ECO:0007669"/>
    <property type="project" value="InterPro"/>
</dbReference>
<comment type="subcellular location">
    <subcellularLocation>
        <location evidence="1">Membrane</location>
    </subcellularLocation>
</comment>
<evidence type="ECO:0000256" key="1">
    <source>
        <dbReference type="ARBA" id="ARBA00004370"/>
    </source>
</evidence>
<dbReference type="Gramene" id="TVU34292">
    <property type="protein sequence ID" value="TVU34292"/>
    <property type="gene ID" value="EJB05_16123"/>
</dbReference>
<dbReference type="InterPro" id="IPR001925">
    <property type="entry name" value="Porin_Euk"/>
</dbReference>
<feature type="region of interest" description="Disordered" evidence="9">
    <location>
        <begin position="14"/>
        <end position="47"/>
    </location>
</feature>
<evidence type="ECO:0000313" key="11">
    <source>
        <dbReference type="Proteomes" id="UP000324897"/>
    </source>
</evidence>
<keyword evidence="11" id="KW-1185">Reference proteome</keyword>
<evidence type="ECO:0000256" key="8">
    <source>
        <dbReference type="ARBA" id="ARBA00023136"/>
    </source>
</evidence>
<comment type="caution">
    <text evidence="10">The sequence shown here is derived from an EMBL/GenBank/DDBJ whole genome shotgun (WGS) entry which is preliminary data.</text>
</comment>
<keyword evidence="3" id="KW-0813">Transport</keyword>
<dbReference type="PANTHER" id="PTHR11743:SF62">
    <property type="entry name" value="MITOCHONDRIAL OUTER MEMBRANE PROTEIN PORIN 3"/>
    <property type="match status" value="1"/>
</dbReference>
<evidence type="ECO:0000256" key="3">
    <source>
        <dbReference type="ARBA" id="ARBA00022448"/>
    </source>
</evidence>
<keyword evidence="4" id="KW-1134">Transmembrane beta strand</keyword>
<evidence type="ECO:0000313" key="10">
    <source>
        <dbReference type="EMBL" id="TVU34292.1"/>
    </source>
</evidence>
<feature type="non-terminal residue" evidence="10">
    <location>
        <position position="1"/>
    </location>
</feature>
<protein>
    <recommendedName>
        <fullName evidence="12">Porin domain-containing protein</fullName>
    </recommendedName>
</protein>
<keyword evidence="8" id="KW-0472">Membrane</keyword>
<evidence type="ECO:0000256" key="5">
    <source>
        <dbReference type="ARBA" id="ARBA00022692"/>
    </source>
</evidence>
<proteinExistence type="inferred from homology"/>
<dbReference type="OrthoDB" id="7827681at2759"/>
<dbReference type="EMBL" id="RWGY01000009">
    <property type="protein sequence ID" value="TVU34292.1"/>
    <property type="molecule type" value="Genomic_DNA"/>
</dbReference>
<gene>
    <name evidence="10" type="ORF">EJB05_16123</name>
</gene>
<sequence>PTPCLRCLLATKHDATRSTRPASHPIHQKKKKTEKESGASRSASDAVFNWSPPPSALLSASNESLLSFPPRVVAAAAMAPGLYSDIGKKTRDLLYKDYNTHQKFSLTTCSPHGVAITAAGTRKNESIFGELQTQIKNKNLTVDVKANSESDLLTTITVDQFGTPGLKSILSLVVPDQRSGKLELQYLHEYAGVNASVGLNSNPMVNLSGVFGSSALSVGVDVSFDTATSNFTKYNAALSLTNPDLIASLHLNNHGDTLTASYYHIVKQHSSTAVGAELSHSFSRNESTLIFGSQHSLDPHTSVKARFNNYGMASALVQHEWRPKSFVTISGEVDTKAIEKSTKVGLSLVLKH</sequence>
<dbReference type="InterPro" id="IPR023614">
    <property type="entry name" value="Porin_dom_sf"/>
</dbReference>
<reference evidence="10 11" key="1">
    <citation type="journal article" date="2019" name="Sci. Rep.">
        <title>A high-quality genome of Eragrostis curvula grass provides insights into Poaceae evolution and supports new strategies to enhance forage quality.</title>
        <authorList>
            <person name="Carballo J."/>
            <person name="Santos B.A.C.M."/>
            <person name="Zappacosta D."/>
            <person name="Garbus I."/>
            <person name="Selva J.P."/>
            <person name="Gallo C.A."/>
            <person name="Diaz A."/>
            <person name="Albertini E."/>
            <person name="Caccamo M."/>
            <person name="Echenique V."/>
        </authorList>
    </citation>
    <scope>NUCLEOTIDE SEQUENCE [LARGE SCALE GENOMIC DNA]</scope>
    <source>
        <strain evidence="11">cv. Victoria</strain>
        <tissue evidence="10">Leaf</tissue>
    </source>
</reference>
<dbReference type="AlphaFoldDB" id="A0A5J9VDB2"/>
<dbReference type="CDD" id="cd07306">
    <property type="entry name" value="Porin3_VDAC"/>
    <property type="match status" value="1"/>
</dbReference>
<keyword evidence="6" id="KW-0406">Ion transport</keyword>